<dbReference type="EMBL" id="RWGY01000007">
    <property type="protein sequence ID" value="TVU37801.1"/>
    <property type="molecule type" value="Genomic_DNA"/>
</dbReference>
<evidence type="ECO:0000313" key="3">
    <source>
        <dbReference type="Proteomes" id="UP000324897"/>
    </source>
</evidence>
<feature type="compositionally biased region" description="Pro residues" evidence="1">
    <location>
        <begin position="59"/>
        <end position="70"/>
    </location>
</feature>
<dbReference type="AlphaFoldDB" id="A0A5J9VQC7"/>
<feature type="region of interest" description="Disordered" evidence="1">
    <location>
        <begin position="126"/>
        <end position="157"/>
    </location>
</feature>
<evidence type="ECO:0000313" key="2">
    <source>
        <dbReference type="EMBL" id="TVU37801.1"/>
    </source>
</evidence>
<evidence type="ECO:0000256" key="1">
    <source>
        <dbReference type="SAM" id="MobiDB-lite"/>
    </source>
</evidence>
<dbReference type="Gramene" id="TVU37801">
    <property type="protein sequence ID" value="TVU37801"/>
    <property type="gene ID" value="EJB05_11137"/>
</dbReference>
<feature type="compositionally biased region" description="Polar residues" evidence="1">
    <location>
        <begin position="71"/>
        <end position="82"/>
    </location>
</feature>
<keyword evidence="3" id="KW-1185">Reference proteome</keyword>
<sequence>MAFEIKTDEQLVEWCDLNLENGVVHIKAMVNDFSGPLQFSPTKRCCHPKVRKRLLDTPSTPPLNVDPPIEPSQSTQDMTHSGNECAKKVAADDDELKVLSDSDYDSDLAASSDSEMQVGVQVQLGVGVGSGGEGEAEVDVEEEEEEGGLLNGLGFEM</sequence>
<name>A0A5J9VQC7_9POAL</name>
<accession>A0A5J9VQC7</accession>
<organism evidence="2 3">
    <name type="scientific">Eragrostis curvula</name>
    <name type="common">weeping love grass</name>
    <dbReference type="NCBI Taxonomy" id="38414"/>
    <lineage>
        <taxon>Eukaryota</taxon>
        <taxon>Viridiplantae</taxon>
        <taxon>Streptophyta</taxon>
        <taxon>Embryophyta</taxon>
        <taxon>Tracheophyta</taxon>
        <taxon>Spermatophyta</taxon>
        <taxon>Magnoliopsida</taxon>
        <taxon>Liliopsida</taxon>
        <taxon>Poales</taxon>
        <taxon>Poaceae</taxon>
        <taxon>PACMAD clade</taxon>
        <taxon>Chloridoideae</taxon>
        <taxon>Eragrostideae</taxon>
        <taxon>Eragrostidinae</taxon>
        <taxon>Eragrostis</taxon>
    </lineage>
</organism>
<gene>
    <name evidence="2" type="ORF">EJB05_11137</name>
</gene>
<feature type="non-terminal residue" evidence="2">
    <location>
        <position position="1"/>
    </location>
</feature>
<feature type="compositionally biased region" description="Acidic residues" evidence="1">
    <location>
        <begin position="134"/>
        <end position="147"/>
    </location>
</feature>
<comment type="caution">
    <text evidence="2">The sequence shown here is derived from an EMBL/GenBank/DDBJ whole genome shotgun (WGS) entry which is preliminary data.</text>
</comment>
<reference evidence="2 3" key="1">
    <citation type="journal article" date="2019" name="Sci. Rep.">
        <title>A high-quality genome of Eragrostis curvula grass provides insights into Poaceae evolution and supports new strategies to enhance forage quality.</title>
        <authorList>
            <person name="Carballo J."/>
            <person name="Santos B.A.C.M."/>
            <person name="Zappacosta D."/>
            <person name="Garbus I."/>
            <person name="Selva J.P."/>
            <person name="Gallo C.A."/>
            <person name="Diaz A."/>
            <person name="Albertini E."/>
            <person name="Caccamo M."/>
            <person name="Echenique V."/>
        </authorList>
    </citation>
    <scope>NUCLEOTIDE SEQUENCE [LARGE SCALE GENOMIC DNA]</scope>
    <source>
        <strain evidence="3">cv. Victoria</strain>
        <tissue evidence="2">Leaf</tissue>
    </source>
</reference>
<feature type="region of interest" description="Disordered" evidence="1">
    <location>
        <begin position="53"/>
        <end position="85"/>
    </location>
</feature>
<dbReference type="Proteomes" id="UP000324897">
    <property type="component" value="Chromosome 4"/>
</dbReference>
<protein>
    <submittedName>
        <fullName evidence="2">Uncharacterized protein</fullName>
    </submittedName>
</protein>
<proteinExistence type="predicted"/>